<sequence length="174" mass="20222">MSFLREKITIWRQYPTLPSTNNINDLESHQPQQMMLWMTTPHSSTLIQSFVHDPDVDETYILTTLYTYRVTDTIPTLMKDRHPTTLQIYKVTDTSDTLLQPYMNESQLFDYIVIKTTLSTLRPELPTTLLHLLSIQHLGLASAPPRARERELLKILQENSTVITKGEEEGRNYS</sequence>
<protein>
    <submittedName>
        <fullName evidence="2">Uncharacterized protein</fullName>
    </submittedName>
</protein>
<proteinExistence type="predicted"/>
<keyword evidence="1" id="KW-1185">Reference proteome</keyword>
<evidence type="ECO:0000313" key="1">
    <source>
        <dbReference type="Proteomes" id="UP000046392"/>
    </source>
</evidence>
<reference evidence="2" key="1">
    <citation type="submission" date="2017-02" db="UniProtKB">
        <authorList>
            <consortium name="WormBaseParasite"/>
        </authorList>
    </citation>
    <scope>IDENTIFICATION</scope>
</reference>
<evidence type="ECO:0000313" key="2">
    <source>
        <dbReference type="WBParaSite" id="SPAL_0001769600.1"/>
    </source>
</evidence>
<accession>A0A0N5CIP1</accession>
<dbReference type="WBParaSite" id="SPAL_0001769600.1">
    <property type="protein sequence ID" value="SPAL_0001769600.1"/>
    <property type="gene ID" value="SPAL_0001769600"/>
</dbReference>
<dbReference type="Proteomes" id="UP000046392">
    <property type="component" value="Unplaced"/>
</dbReference>
<organism evidence="1 2">
    <name type="scientific">Strongyloides papillosus</name>
    <name type="common">Intestinal threadworm</name>
    <dbReference type="NCBI Taxonomy" id="174720"/>
    <lineage>
        <taxon>Eukaryota</taxon>
        <taxon>Metazoa</taxon>
        <taxon>Ecdysozoa</taxon>
        <taxon>Nematoda</taxon>
        <taxon>Chromadorea</taxon>
        <taxon>Rhabditida</taxon>
        <taxon>Tylenchina</taxon>
        <taxon>Panagrolaimomorpha</taxon>
        <taxon>Strongyloidoidea</taxon>
        <taxon>Strongyloididae</taxon>
        <taxon>Strongyloides</taxon>
    </lineage>
</organism>
<dbReference type="AlphaFoldDB" id="A0A0N5CIP1"/>
<name>A0A0N5CIP1_STREA</name>